<name>A0A0H1BEK7_9EURO</name>
<dbReference type="AlphaFoldDB" id="A0A0H1BEK7"/>
<proteinExistence type="predicted"/>
<sequence length="73" mass="8077">MRLLRRKSPLLTIFSSISFANPRPSTCSSHASVDISPNHLHPPHSTAQALLSQSSLRFSILSRHRIQAVIMSS</sequence>
<accession>A0A0H1BEK7</accession>
<gene>
    <name evidence="1" type="ORF">EMPG_15129</name>
</gene>
<evidence type="ECO:0000313" key="2">
    <source>
        <dbReference type="Proteomes" id="UP000053573"/>
    </source>
</evidence>
<keyword evidence="2" id="KW-1185">Reference proteome</keyword>
<dbReference type="Proteomes" id="UP000053573">
    <property type="component" value="Unassembled WGS sequence"/>
</dbReference>
<comment type="caution">
    <text evidence="1">The sequence shown here is derived from an EMBL/GenBank/DDBJ whole genome shotgun (WGS) entry which is preliminary data.</text>
</comment>
<protein>
    <submittedName>
        <fullName evidence="1">Uncharacterized protein</fullName>
    </submittedName>
</protein>
<organism evidence="1 2">
    <name type="scientific">Blastomyces silverae</name>
    <dbReference type="NCBI Taxonomy" id="2060906"/>
    <lineage>
        <taxon>Eukaryota</taxon>
        <taxon>Fungi</taxon>
        <taxon>Dikarya</taxon>
        <taxon>Ascomycota</taxon>
        <taxon>Pezizomycotina</taxon>
        <taxon>Eurotiomycetes</taxon>
        <taxon>Eurotiomycetidae</taxon>
        <taxon>Onygenales</taxon>
        <taxon>Ajellomycetaceae</taxon>
        <taxon>Blastomyces</taxon>
    </lineage>
</organism>
<reference evidence="2" key="1">
    <citation type="journal article" date="2015" name="PLoS Genet.">
        <title>The dynamic genome and transcriptome of the human fungal pathogen Blastomyces and close relative Emmonsia.</title>
        <authorList>
            <person name="Munoz J.F."/>
            <person name="Gauthier G.M."/>
            <person name="Desjardins C.A."/>
            <person name="Gallo J.E."/>
            <person name="Holder J."/>
            <person name="Sullivan T.D."/>
            <person name="Marty A.J."/>
            <person name="Carmen J.C."/>
            <person name="Chen Z."/>
            <person name="Ding L."/>
            <person name="Gujja S."/>
            <person name="Magrini V."/>
            <person name="Misas E."/>
            <person name="Mitreva M."/>
            <person name="Priest M."/>
            <person name="Saif S."/>
            <person name="Whiston E.A."/>
            <person name="Young S."/>
            <person name="Zeng Q."/>
            <person name="Goldman W.E."/>
            <person name="Mardis E.R."/>
            <person name="Taylor J.W."/>
            <person name="McEwen J.G."/>
            <person name="Clay O.K."/>
            <person name="Klein B.S."/>
            <person name="Cuomo C.A."/>
        </authorList>
    </citation>
    <scope>NUCLEOTIDE SEQUENCE [LARGE SCALE GENOMIC DNA]</scope>
    <source>
        <strain evidence="2">UAMH 139</strain>
    </source>
</reference>
<dbReference type="EMBL" id="LDEV01002349">
    <property type="protein sequence ID" value="KLJ09452.1"/>
    <property type="molecule type" value="Genomic_DNA"/>
</dbReference>
<evidence type="ECO:0000313" key="1">
    <source>
        <dbReference type="EMBL" id="KLJ09452.1"/>
    </source>
</evidence>